<evidence type="ECO:0000256" key="1">
    <source>
        <dbReference type="PROSITE-ProRule" id="PRU00169"/>
    </source>
</evidence>
<proteinExistence type="predicted"/>
<organism evidence="3 4">
    <name type="scientific">Arcobacter suis CECT 7833</name>
    <dbReference type="NCBI Taxonomy" id="663365"/>
    <lineage>
        <taxon>Bacteria</taxon>
        <taxon>Pseudomonadati</taxon>
        <taxon>Campylobacterota</taxon>
        <taxon>Epsilonproteobacteria</taxon>
        <taxon>Campylobacterales</taxon>
        <taxon>Arcobacteraceae</taxon>
        <taxon>Arcobacter</taxon>
    </lineage>
</organism>
<protein>
    <submittedName>
        <fullName evidence="3">REC/Pfs domain-containing protein</fullName>
    </submittedName>
</protein>
<dbReference type="Pfam" id="PF01048">
    <property type="entry name" value="PNP_UDP_1"/>
    <property type="match status" value="1"/>
</dbReference>
<keyword evidence="4" id="KW-1185">Reference proteome</keyword>
<dbReference type="PANTHER" id="PTHR46832">
    <property type="entry name" value="5'-METHYLTHIOADENOSINE/S-ADENOSYLHOMOCYSTEINE NUCLEOSIDASE"/>
    <property type="match status" value="1"/>
</dbReference>
<feature type="modified residue" description="4-aspartylphosphate" evidence="1">
    <location>
        <position position="55"/>
    </location>
</feature>
<dbReference type="GO" id="GO:0008930">
    <property type="term" value="F:methylthioadenosine nucleosidase activity"/>
    <property type="evidence" value="ECO:0007669"/>
    <property type="project" value="TreeGrafter"/>
</dbReference>
<dbReference type="PANTHER" id="PTHR46832:SF1">
    <property type="entry name" value="5'-METHYLTHIOADENOSINE_S-ADENOSYLHOMOCYSTEINE NUCLEOSIDASE"/>
    <property type="match status" value="1"/>
</dbReference>
<dbReference type="InterPro" id="IPR011006">
    <property type="entry name" value="CheY-like_superfamily"/>
</dbReference>
<keyword evidence="1" id="KW-0597">Phosphoprotein</keyword>
<dbReference type="Proteomes" id="UP000263040">
    <property type="component" value="Chromosome"/>
</dbReference>
<dbReference type="PROSITE" id="PS50110">
    <property type="entry name" value="RESPONSE_REGULATORY"/>
    <property type="match status" value="1"/>
</dbReference>
<evidence type="ECO:0000313" key="4">
    <source>
        <dbReference type="Proteomes" id="UP000263040"/>
    </source>
</evidence>
<evidence type="ECO:0000313" key="3">
    <source>
        <dbReference type="EMBL" id="AXX90783.1"/>
    </source>
</evidence>
<dbReference type="GO" id="GO:0005829">
    <property type="term" value="C:cytosol"/>
    <property type="evidence" value="ECO:0007669"/>
    <property type="project" value="TreeGrafter"/>
</dbReference>
<dbReference type="InterPro" id="IPR001789">
    <property type="entry name" value="Sig_transdc_resp-reg_receiver"/>
</dbReference>
<dbReference type="Gene3D" id="3.40.50.1580">
    <property type="entry name" value="Nucleoside phosphorylase domain"/>
    <property type="match status" value="1"/>
</dbReference>
<dbReference type="RefSeq" id="WP_118887350.1">
    <property type="nucleotide sequence ID" value="NZ_CP032100.1"/>
</dbReference>
<dbReference type="InterPro" id="IPR035994">
    <property type="entry name" value="Nucleoside_phosphorylase_sf"/>
</dbReference>
<reference evidence="3 4" key="1">
    <citation type="submission" date="2018-08" db="EMBL/GenBank/DDBJ databases">
        <title>Complete genome of the Arcobacter suis type strain LMG 26152.</title>
        <authorList>
            <person name="Miller W.G."/>
            <person name="Yee E."/>
            <person name="Bono J.L."/>
        </authorList>
    </citation>
    <scope>NUCLEOTIDE SEQUENCE [LARGE SCALE GENOMIC DNA]</scope>
    <source>
        <strain evidence="3 4">CECT 7833</strain>
    </source>
</reference>
<dbReference type="SUPFAM" id="SSF52172">
    <property type="entry name" value="CheY-like"/>
    <property type="match status" value="1"/>
</dbReference>
<gene>
    <name evidence="3" type="ORF">ASUIS_2365</name>
</gene>
<dbReference type="EMBL" id="CP032100">
    <property type="protein sequence ID" value="AXX90783.1"/>
    <property type="molecule type" value="Genomic_DNA"/>
</dbReference>
<dbReference type="KEGG" id="asui:ASUIS_2365"/>
<sequence length="409" mass="46716">MRILLLEDNNDKACSIMETLDAVEFLIKDDIDVVSDLKYAKDELKKHKYDLFIADIQVPKRGGEKAVKSAGFDFIYQLTQRPQIYNIPTHIISITEYKELYDEYREQLNSDMFNMIFYDETGDEWKKILIKNLALINNNLQSTHNSTDYKYDLGIICALNDPEFRQIELLSSKWRKVEMPNSKLPFIETVFDFGDKQLKVVAISINKMGMVPTAVLSTQMIEYFRPRYLAMTGIAAAIKGENINLGDILVASPSWDSGSGKFKETDDGKVFEIDPKQEPLDDDISHEIAQMAKDSRLLNKIRESWTHQTISTVLNVHVGPIASGAAVIADEDITSEIQKQSRKMVGIEMEAYGLVYAANHATHERPYPLIIKSVCDYADREKNDGFQNYAAYTSAQFLYEYARSFIKSK</sequence>
<dbReference type="GO" id="GO:0019284">
    <property type="term" value="P:L-methionine salvage from S-adenosylmethionine"/>
    <property type="evidence" value="ECO:0007669"/>
    <property type="project" value="TreeGrafter"/>
</dbReference>
<feature type="domain" description="Response regulatory" evidence="2">
    <location>
        <begin position="2"/>
        <end position="133"/>
    </location>
</feature>
<dbReference type="GO" id="GO:0009116">
    <property type="term" value="P:nucleoside metabolic process"/>
    <property type="evidence" value="ECO:0007669"/>
    <property type="project" value="InterPro"/>
</dbReference>
<dbReference type="Gene3D" id="3.40.50.2300">
    <property type="match status" value="1"/>
</dbReference>
<dbReference type="GO" id="GO:0008782">
    <property type="term" value="F:adenosylhomocysteine nucleosidase activity"/>
    <property type="evidence" value="ECO:0007669"/>
    <property type="project" value="TreeGrafter"/>
</dbReference>
<name>A0AAD0SUE0_9BACT</name>
<dbReference type="SUPFAM" id="SSF53167">
    <property type="entry name" value="Purine and uridine phosphorylases"/>
    <property type="match status" value="1"/>
</dbReference>
<evidence type="ECO:0000259" key="2">
    <source>
        <dbReference type="PROSITE" id="PS50110"/>
    </source>
</evidence>
<dbReference type="InterPro" id="IPR000845">
    <property type="entry name" value="Nucleoside_phosphorylase_d"/>
</dbReference>
<dbReference type="AlphaFoldDB" id="A0AAD0SUE0"/>
<dbReference type="GO" id="GO:0000160">
    <property type="term" value="P:phosphorelay signal transduction system"/>
    <property type="evidence" value="ECO:0007669"/>
    <property type="project" value="InterPro"/>
</dbReference>
<accession>A0AAD0SUE0</accession>